<reference evidence="1 2" key="1">
    <citation type="submission" date="2014-04" db="EMBL/GenBank/DDBJ databases">
        <authorList>
            <consortium name="DOE Joint Genome Institute"/>
            <person name="Kuo A."/>
            <person name="Kohler A."/>
            <person name="Costa M.D."/>
            <person name="Nagy L.G."/>
            <person name="Floudas D."/>
            <person name="Copeland A."/>
            <person name="Barry K.W."/>
            <person name="Cichocki N."/>
            <person name="Veneault-Fourrey C."/>
            <person name="LaButti K."/>
            <person name="Lindquist E.A."/>
            <person name="Lipzen A."/>
            <person name="Lundell T."/>
            <person name="Morin E."/>
            <person name="Murat C."/>
            <person name="Sun H."/>
            <person name="Tunlid A."/>
            <person name="Henrissat B."/>
            <person name="Grigoriev I.V."/>
            <person name="Hibbett D.S."/>
            <person name="Martin F."/>
            <person name="Nordberg H.P."/>
            <person name="Cantor M.N."/>
            <person name="Hua S.X."/>
        </authorList>
    </citation>
    <scope>NUCLEOTIDE SEQUENCE [LARGE SCALE GENOMIC DNA]</scope>
    <source>
        <strain evidence="1 2">Marx 270</strain>
    </source>
</reference>
<dbReference type="InParanoid" id="A0A0C3NVW3"/>
<evidence type="ECO:0000313" key="2">
    <source>
        <dbReference type="Proteomes" id="UP000054217"/>
    </source>
</evidence>
<dbReference type="HOGENOM" id="CLU_092517_2_0_1"/>
<dbReference type="AlphaFoldDB" id="A0A0C3NVW3"/>
<protein>
    <submittedName>
        <fullName evidence="1">Uncharacterized protein</fullName>
    </submittedName>
</protein>
<feature type="non-terminal residue" evidence="1">
    <location>
        <position position="141"/>
    </location>
</feature>
<evidence type="ECO:0000313" key="1">
    <source>
        <dbReference type="EMBL" id="KIO05005.1"/>
    </source>
</evidence>
<dbReference type="Proteomes" id="UP000054217">
    <property type="component" value="Unassembled WGS sequence"/>
</dbReference>
<sequence>CASFCEEWNAHPISGEGHDQSPNDMCFMGQLEHGIYLQNDIQLHPCHLAEQDDEWEDVVEDSDAATQNSDIPSMIAADQAPEFANDGAPVPKGVSPFPSPAWPEVFYLSMQQVWEIGHIPIGYGIREEEWDGEGYPELEAI</sequence>
<gene>
    <name evidence="1" type="ORF">M404DRAFT_107656</name>
</gene>
<feature type="non-terminal residue" evidence="1">
    <location>
        <position position="1"/>
    </location>
</feature>
<dbReference type="EMBL" id="KN831968">
    <property type="protein sequence ID" value="KIO05005.1"/>
    <property type="molecule type" value="Genomic_DNA"/>
</dbReference>
<dbReference type="STRING" id="870435.A0A0C3NVW3"/>
<name>A0A0C3NVW3_PISTI</name>
<dbReference type="OrthoDB" id="3262083at2759"/>
<reference evidence="2" key="2">
    <citation type="submission" date="2015-01" db="EMBL/GenBank/DDBJ databases">
        <title>Evolutionary Origins and Diversification of the Mycorrhizal Mutualists.</title>
        <authorList>
            <consortium name="DOE Joint Genome Institute"/>
            <consortium name="Mycorrhizal Genomics Consortium"/>
            <person name="Kohler A."/>
            <person name="Kuo A."/>
            <person name="Nagy L.G."/>
            <person name="Floudas D."/>
            <person name="Copeland A."/>
            <person name="Barry K.W."/>
            <person name="Cichocki N."/>
            <person name="Veneault-Fourrey C."/>
            <person name="LaButti K."/>
            <person name="Lindquist E.A."/>
            <person name="Lipzen A."/>
            <person name="Lundell T."/>
            <person name="Morin E."/>
            <person name="Murat C."/>
            <person name="Riley R."/>
            <person name="Ohm R."/>
            <person name="Sun H."/>
            <person name="Tunlid A."/>
            <person name="Henrissat B."/>
            <person name="Grigoriev I.V."/>
            <person name="Hibbett D.S."/>
            <person name="Martin F."/>
        </authorList>
    </citation>
    <scope>NUCLEOTIDE SEQUENCE [LARGE SCALE GENOMIC DNA]</scope>
    <source>
        <strain evidence="2">Marx 270</strain>
    </source>
</reference>
<keyword evidence="2" id="KW-1185">Reference proteome</keyword>
<organism evidence="1 2">
    <name type="scientific">Pisolithus tinctorius Marx 270</name>
    <dbReference type="NCBI Taxonomy" id="870435"/>
    <lineage>
        <taxon>Eukaryota</taxon>
        <taxon>Fungi</taxon>
        <taxon>Dikarya</taxon>
        <taxon>Basidiomycota</taxon>
        <taxon>Agaricomycotina</taxon>
        <taxon>Agaricomycetes</taxon>
        <taxon>Agaricomycetidae</taxon>
        <taxon>Boletales</taxon>
        <taxon>Sclerodermatineae</taxon>
        <taxon>Pisolithaceae</taxon>
        <taxon>Pisolithus</taxon>
    </lineage>
</organism>
<accession>A0A0C3NVW3</accession>
<proteinExistence type="predicted"/>